<protein>
    <submittedName>
        <fullName evidence="6">Uncharacterized protein</fullName>
    </submittedName>
</protein>
<name>A0AAD9SR90_PHOAM</name>
<evidence type="ECO:0000313" key="7">
    <source>
        <dbReference type="Proteomes" id="UP001265746"/>
    </source>
</evidence>
<feature type="repeat" description="ANK" evidence="3">
    <location>
        <begin position="195"/>
        <end position="227"/>
    </location>
</feature>
<feature type="transmembrane region" description="Helical" evidence="5">
    <location>
        <begin position="1070"/>
        <end position="1088"/>
    </location>
</feature>
<accession>A0AAD9SR90</accession>
<dbReference type="EMBL" id="JAUJFL010000001">
    <property type="protein sequence ID" value="KAK2615878.1"/>
    <property type="molecule type" value="Genomic_DNA"/>
</dbReference>
<sequence>MSADEKQNSSISDAVLHWVNATQDNTPGAESLAKNTSRARPKFKVRRKFFEAIQNGDEAGVEESLQDGADPNDVAPSTWLSDVYSPRTALHLAIEQGHIDIVSLLLGNGANPDFVNESEDKTALHVAADEREPRIVELLLRFNADVNRTDGEDETPLDTILGQARYRENDKNLIRIASLLVAQDGTRLNFPSKSNSSTVLHRACSIGLVDIVQQMLTKGASFDARDETDRLPIHFASKNGKVETVLELLKAGASPNVYDAKGKTPLHLAVAQSHLAVARELIASGALVDIKDAKGRTPIFKAARNGDIELVKMVVDSRQYADSRALIRVRDAVTGRTPLHLASANNHGEAVSTLLALGADIDSAAFDGSRPLHDAILYRAMNSVDQLLESGAKYDVASSGTHSVQVLEPAWEDLLRLLFLGHHVRPGDLVLSPPASGSEDEAVNEGLRAAIWPWNPAPFMLATPTVHELLYSAPRLLQKRSNSAKASWVHLPANNDIFKVLYAQNDTYRDENQNTANIFGIRERRKLSSILAFINDEFAGKNEGRGIRRTRVMERSGGRKWYTEKIDKDQMFAVAIPVIDIDIRRPYYDRSKTRRPSESSGVEQSQKRNMKMQGVDHDKRHSVYDRNAQLLKRVKEYTAEDEDDLTTEELSYRSLLSKLNQSCGSHGRIDLPVSLDQYFHESMDEVDINLRNGDQVISRFIARQKAVWEDTKEHESKNQSTQAESSKTIASPSVGVRTPSGLEAGLGETGQPLDSNIEVASRFRQRILTVPKFWVWKLDETTIVTSFPQRWDHTSAENALTKAIWSRLTETILNAEQTPGKSIALDADQILDTIIQTCLGFQPSFILENQEYKYPDVFAAEIAFVVSANFVFPHYSLTVFLPQSREVSHFYSTYEASLGKGIEDFSRSIKLTTECLITIEDILNEMAMIRRVLRDQGRVLLSLQQTQNIGDDKDSLGDYSTAEWGFEGMRSSEMKHVIARLKHLEKDATMVRKSIVTLLDLRQRQVAIEMAMSSETQSDILFKQSSILFIFTAATVLFTPLAWVSSFMALDVNHFTPEKWGQSQVVGAHIGSALVTWILCALGLFAYLRYQNHSIKAKEEQQI</sequence>
<evidence type="ECO:0000256" key="3">
    <source>
        <dbReference type="PROSITE-ProRule" id="PRU00023"/>
    </source>
</evidence>
<dbReference type="InterPro" id="IPR036770">
    <property type="entry name" value="Ankyrin_rpt-contain_sf"/>
</dbReference>
<keyword evidence="7" id="KW-1185">Reference proteome</keyword>
<dbReference type="InterPro" id="IPR002110">
    <property type="entry name" value="Ankyrin_rpt"/>
</dbReference>
<feature type="repeat" description="ANK" evidence="3">
    <location>
        <begin position="261"/>
        <end position="293"/>
    </location>
</feature>
<dbReference type="Pfam" id="PF00023">
    <property type="entry name" value="Ank"/>
    <property type="match status" value="1"/>
</dbReference>
<comment type="caution">
    <text evidence="6">The sequence shown here is derived from an EMBL/GenBank/DDBJ whole genome shotgun (WGS) entry which is preliminary data.</text>
</comment>
<feature type="repeat" description="ANK" evidence="3">
    <location>
        <begin position="85"/>
        <end position="117"/>
    </location>
</feature>
<dbReference type="Proteomes" id="UP001265746">
    <property type="component" value="Unassembled WGS sequence"/>
</dbReference>
<feature type="region of interest" description="Disordered" evidence="4">
    <location>
        <begin position="708"/>
        <end position="734"/>
    </location>
</feature>
<organism evidence="6 7">
    <name type="scientific">Phomopsis amygdali</name>
    <name type="common">Fusicoccum amygdali</name>
    <dbReference type="NCBI Taxonomy" id="1214568"/>
    <lineage>
        <taxon>Eukaryota</taxon>
        <taxon>Fungi</taxon>
        <taxon>Dikarya</taxon>
        <taxon>Ascomycota</taxon>
        <taxon>Pezizomycotina</taxon>
        <taxon>Sordariomycetes</taxon>
        <taxon>Sordariomycetidae</taxon>
        <taxon>Diaporthales</taxon>
        <taxon>Diaporthaceae</taxon>
        <taxon>Diaporthe</taxon>
    </lineage>
</organism>
<evidence type="ECO:0000256" key="2">
    <source>
        <dbReference type="ARBA" id="ARBA00023043"/>
    </source>
</evidence>
<reference evidence="6" key="1">
    <citation type="submission" date="2023-06" db="EMBL/GenBank/DDBJ databases">
        <authorList>
            <person name="Noh H."/>
        </authorList>
    </citation>
    <scope>NUCLEOTIDE SEQUENCE</scope>
    <source>
        <strain evidence="6">DUCC20226</strain>
    </source>
</reference>
<evidence type="ECO:0000256" key="5">
    <source>
        <dbReference type="SAM" id="Phobius"/>
    </source>
</evidence>
<feature type="transmembrane region" description="Helical" evidence="5">
    <location>
        <begin position="1027"/>
        <end position="1050"/>
    </location>
</feature>
<feature type="compositionally biased region" description="Basic and acidic residues" evidence="4">
    <location>
        <begin position="708"/>
        <end position="717"/>
    </location>
</feature>
<feature type="region of interest" description="Disordered" evidence="4">
    <location>
        <begin position="1"/>
        <end position="37"/>
    </location>
</feature>
<evidence type="ECO:0000256" key="4">
    <source>
        <dbReference type="SAM" id="MobiDB-lite"/>
    </source>
</evidence>
<dbReference type="PANTHER" id="PTHR24171">
    <property type="entry name" value="ANKYRIN REPEAT DOMAIN-CONTAINING PROTEIN 39-RELATED"/>
    <property type="match status" value="1"/>
</dbReference>
<keyword evidence="1" id="KW-0677">Repeat</keyword>
<keyword evidence="5" id="KW-0472">Membrane</keyword>
<feature type="repeat" description="ANK" evidence="3">
    <location>
        <begin position="367"/>
        <end position="399"/>
    </location>
</feature>
<keyword evidence="5" id="KW-1133">Transmembrane helix</keyword>
<dbReference type="AlphaFoldDB" id="A0AAD9SR90"/>
<feature type="transmembrane region" description="Helical" evidence="5">
    <location>
        <begin position="857"/>
        <end position="881"/>
    </location>
</feature>
<dbReference type="Pfam" id="PF12796">
    <property type="entry name" value="Ank_2"/>
    <property type="match status" value="3"/>
</dbReference>
<feature type="region of interest" description="Disordered" evidence="4">
    <location>
        <begin position="590"/>
        <end position="616"/>
    </location>
</feature>
<keyword evidence="5" id="KW-0812">Transmembrane</keyword>
<gene>
    <name evidence="6" type="ORF">N8I77_002601</name>
</gene>
<evidence type="ECO:0000313" key="6">
    <source>
        <dbReference type="EMBL" id="KAK2615878.1"/>
    </source>
</evidence>
<keyword evidence="2 3" id="KW-0040">ANK repeat</keyword>
<dbReference type="SMART" id="SM00248">
    <property type="entry name" value="ANK"/>
    <property type="match status" value="8"/>
</dbReference>
<dbReference type="Gene3D" id="1.25.40.20">
    <property type="entry name" value="Ankyrin repeat-containing domain"/>
    <property type="match status" value="3"/>
</dbReference>
<feature type="repeat" description="ANK" evidence="3">
    <location>
        <begin position="119"/>
        <end position="151"/>
    </location>
</feature>
<dbReference type="PROSITE" id="PS50088">
    <property type="entry name" value="ANK_REPEAT"/>
    <property type="match status" value="7"/>
</dbReference>
<feature type="compositionally biased region" description="Polar residues" evidence="4">
    <location>
        <begin position="20"/>
        <end position="36"/>
    </location>
</feature>
<feature type="repeat" description="ANK" evidence="3">
    <location>
        <begin position="228"/>
        <end position="260"/>
    </location>
</feature>
<feature type="repeat" description="ANK" evidence="3">
    <location>
        <begin position="334"/>
        <end position="366"/>
    </location>
</feature>
<dbReference type="SUPFAM" id="SSF48403">
    <property type="entry name" value="Ankyrin repeat"/>
    <property type="match status" value="1"/>
</dbReference>
<proteinExistence type="predicted"/>
<dbReference type="PROSITE" id="PS50297">
    <property type="entry name" value="ANK_REP_REGION"/>
    <property type="match status" value="7"/>
</dbReference>
<evidence type="ECO:0000256" key="1">
    <source>
        <dbReference type="ARBA" id="ARBA00022737"/>
    </source>
</evidence>
<feature type="compositionally biased region" description="Polar residues" evidence="4">
    <location>
        <begin position="718"/>
        <end position="731"/>
    </location>
</feature>